<dbReference type="SUPFAM" id="SSF46785">
    <property type="entry name" value="Winged helix' DNA-binding domain"/>
    <property type="match status" value="1"/>
</dbReference>
<dbReference type="Pfam" id="PF12802">
    <property type="entry name" value="MarR_2"/>
    <property type="match status" value="1"/>
</dbReference>
<dbReference type="GO" id="GO:0003677">
    <property type="term" value="F:DNA binding"/>
    <property type="evidence" value="ECO:0007669"/>
    <property type="project" value="UniProtKB-KW"/>
</dbReference>
<keyword evidence="3" id="KW-0804">Transcription</keyword>
<dbReference type="GO" id="GO:0006950">
    <property type="term" value="P:response to stress"/>
    <property type="evidence" value="ECO:0007669"/>
    <property type="project" value="TreeGrafter"/>
</dbReference>
<dbReference type="EMBL" id="DVGZ01000008">
    <property type="protein sequence ID" value="HIR46161.1"/>
    <property type="molecule type" value="Genomic_DNA"/>
</dbReference>
<dbReference type="InterPro" id="IPR023187">
    <property type="entry name" value="Tscrpt_reg_MarR-type_CS"/>
</dbReference>
<dbReference type="SMART" id="SM00347">
    <property type="entry name" value="HTH_MARR"/>
    <property type="match status" value="1"/>
</dbReference>
<protein>
    <submittedName>
        <fullName evidence="5">Winged helix DNA-binding protein</fullName>
    </submittedName>
</protein>
<organism evidence="5 6">
    <name type="scientific">Candidatus Caccousia avicola</name>
    <dbReference type="NCBI Taxonomy" id="2840721"/>
    <lineage>
        <taxon>Bacteria</taxon>
        <taxon>Bacillati</taxon>
        <taxon>Bacillota</taxon>
        <taxon>Clostridia</taxon>
        <taxon>Eubacteriales</taxon>
        <taxon>Oscillospiraceae</taxon>
        <taxon>Oscillospiraceae incertae sedis</taxon>
        <taxon>Candidatus Caccousia</taxon>
    </lineage>
</organism>
<dbReference type="InterPro" id="IPR000835">
    <property type="entry name" value="HTH_MarR-typ"/>
</dbReference>
<name>A0A9D1AK58_9FIRM</name>
<evidence type="ECO:0000313" key="5">
    <source>
        <dbReference type="EMBL" id="HIR46161.1"/>
    </source>
</evidence>
<keyword evidence="1" id="KW-0805">Transcription regulation</keyword>
<feature type="domain" description="HTH marR-type" evidence="4">
    <location>
        <begin position="2"/>
        <end position="139"/>
    </location>
</feature>
<reference evidence="5" key="1">
    <citation type="submission" date="2020-10" db="EMBL/GenBank/DDBJ databases">
        <authorList>
            <person name="Gilroy R."/>
        </authorList>
    </citation>
    <scope>NUCLEOTIDE SEQUENCE</scope>
    <source>
        <strain evidence="5">ChiSxjej1B13-7958</strain>
    </source>
</reference>
<evidence type="ECO:0000256" key="1">
    <source>
        <dbReference type="ARBA" id="ARBA00023015"/>
    </source>
</evidence>
<dbReference type="InterPro" id="IPR039422">
    <property type="entry name" value="MarR/SlyA-like"/>
</dbReference>
<evidence type="ECO:0000256" key="3">
    <source>
        <dbReference type="ARBA" id="ARBA00023163"/>
    </source>
</evidence>
<evidence type="ECO:0000256" key="2">
    <source>
        <dbReference type="ARBA" id="ARBA00023125"/>
    </source>
</evidence>
<sequence>MQQEQKKRLLEVLRSLKKNRPVLRTPGLSQNEFFLLYHMREHLHRQGEDSMRIGDLHHCTHTSLPAVSQSLGVLEAKGFVVRSTDPGDRRSVKVSLTPEGDEAIETALEKARNFLNRLETKLGAENMEQLITLMEQLSEALDALWEEDAGERRNEWTAKKERQP</sequence>
<dbReference type="InterPro" id="IPR036390">
    <property type="entry name" value="WH_DNA-bd_sf"/>
</dbReference>
<comment type="caution">
    <text evidence="5">The sequence shown here is derived from an EMBL/GenBank/DDBJ whole genome shotgun (WGS) entry which is preliminary data.</text>
</comment>
<accession>A0A9D1AK58</accession>
<reference evidence="5" key="2">
    <citation type="journal article" date="2021" name="PeerJ">
        <title>Extensive microbial diversity within the chicken gut microbiome revealed by metagenomics and culture.</title>
        <authorList>
            <person name="Gilroy R."/>
            <person name="Ravi A."/>
            <person name="Getino M."/>
            <person name="Pursley I."/>
            <person name="Horton D.L."/>
            <person name="Alikhan N.F."/>
            <person name="Baker D."/>
            <person name="Gharbi K."/>
            <person name="Hall N."/>
            <person name="Watson M."/>
            <person name="Adriaenssens E.M."/>
            <person name="Foster-Nyarko E."/>
            <person name="Jarju S."/>
            <person name="Secka A."/>
            <person name="Antonio M."/>
            <person name="Oren A."/>
            <person name="Chaudhuri R.R."/>
            <person name="La Ragione R."/>
            <person name="Hildebrand F."/>
            <person name="Pallen M.J."/>
        </authorList>
    </citation>
    <scope>NUCLEOTIDE SEQUENCE</scope>
    <source>
        <strain evidence="5">ChiSxjej1B13-7958</strain>
    </source>
</reference>
<dbReference type="Gene3D" id="1.10.10.10">
    <property type="entry name" value="Winged helix-like DNA-binding domain superfamily/Winged helix DNA-binding domain"/>
    <property type="match status" value="1"/>
</dbReference>
<evidence type="ECO:0000313" key="6">
    <source>
        <dbReference type="Proteomes" id="UP000824242"/>
    </source>
</evidence>
<dbReference type="PROSITE" id="PS50995">
    <property type="entry name" value="HTH_MARR_2"/>
    <property type="match status" value="1"/>
</dbReference>
<dbReference type="PROSITE" id="PS01117">
    <property type="entry name" value="HTH_MARR_1"/>
    <property type="match status" value="1"/>
</dbReference>
<dbReference type="InterPro" id="IPR036388">
    <property type="entry name" value="WH-like_DNA-bd_sf"/>
</dbReference>
<gene>
    <name evidence="5" type="ORF">IAB89_00675</name>
</gene>
<dbReference type="Proteomes" id="UP000824242">
    <property type="component" value="Unassembled WGS sequence"/>
</dbReference>
<dbReference type="PANTHER" id="PTHR33164:SF43">
    <property type="entry name" value="HTH-TYPE TRANSCRIPTIONAL REPRESSOR YETL"/>
    <property type="match status" value="1"/>
</dbReference>
<dbReference type="PANTHER" id="PTHR33164">
    <property type="entry name" value="TRANSCRIPTIONAL REGULATOR, MARR FAMILY"/>
    <property type="match status" value="1"/>
</dbReference>
<dbReference type="GO" id="GO:0003700">
    <property type="term" value="F:DNA-binding transcription factor activity"/>
    <property type="evidence" value="ECO:0007669"/>
    <property type="project" value="InterPro"/>
</dbReference>
<proteinExistence type="predicted"/>
<keyword evidence="2 5" id="KW-0238">DNA-binding</keyword>
<dbReference type="PRINTS" id="PR00598">
    <property type="entry name" value="HTHMARR"/>
</dbReference>
<dbReference type="AlphaFoldDB" id="A0A9D1AK58"/>
<evidence type="ECO:0000259" key="4">
    <source>
        <dbReference type="PROSITE" id="PS50995"/>
    </source>
</evidence>